<feature type="compositionally biased region" description="Polar residues" evidence="2">
    <location>
        <begin position="50"/>
        <end position="61"/>
    </location>
</feature>
<evidence type="ECO:0000256" key="1">
    <source>
        <dbReference type="PROSITE-ProRule" id="PRU00047"/>
    </source>
</evidence>
<dbReference type="SUPFAM" id="SSF57756">
    <property type="entry name" value="Retrovirus zinc finger-like domains"/>
    <property type="match status" value="1"/>
</dbReference>
<keyword evidence="1" id="KW-0479">Metal-binding</keyword>
<comment type="caution">
    <text evidence="6">The sequence shown here is derived from an EMBL/GenBank/DDBJ whole genome shotgun (WGS) entry which is preliminary data.</text>
</comment>
<proteinExistence type="predicted"/>
<dbReference type="GO" id="GO:0008270">
    <property type="term" value="F:zinc ion binding"/>
    <property type="evidence" value="ECO:0007669"/>
    <property type="project" value="UniProtKB-KW"/>
</dbReference>
<name>A0ABD2ZZW7_9GENT</name>
<protein>
    <recommendedName>
        <fullName evidence="3">CCHC-type domain-containing protein</fullName>
    </recommendedName>
</protein>
<dbReference type="InterPro" id="IPR036875">
    <property type="entry name" value="Znf_CCHC_sf"/>
</dbReference>
<evidence type="ECO:0000313" key="6">
    <source>
        <dbReference type="EMBL" id="KAL3523885.1"/>
    </source>
</evidence>
<gene>
    <name evidence="4" type="ORF">ACH5RR_016703</name>
    <name evidence="5" type="ORF">ACH5RR_016711</name>
    <name evidence="6" type="ORF">ACH5RR_016719</name>
</gene>
<accession>A0ABD2ZZW7</accession>
<dbReference type="EMBL" id="JBJUIK010000007">
    <property type="protein sequence ID" value="KAL3523885.1"/>
    <property type="molecule type" value="Genomic_DNA"/>
</dbReference>
<evidence type="ECO:0000313" key="7">
    <source>
        <dbReference type="Proteomes" id="UP001630127"/>
    </source>
</evidence>
<dbReference type="Proteomes" id="UP001630127">
    <property type="component" value="Unassembled WGS sequence"/>
</dbReference>
<feature type="region of interest" description="Disordered" evidence="2">
    <location>
        <begin position="1"/>
        <end position="79"/>
    </location>
</feature>
<dbReference type="EMBL" id="JBJUIK010000007">
    <property type="protein sequence ID" value="KAL3523877.1"/>
    <property type="molecule type" value="Genomic_DNA"/>
</dbReference>
<organism evidence="6 7">
    <name type="scientific">Cinchona calisaya</name>
    <dbReference type="NCBI Taxonomy" id="153742"/>
    <lineage>
        <taxon>Eukaryota</taxon>
        <taxon>Viridiplantae</taxon>
        <taxon>Streptophyta</taxon>
        <taxon>Embryophyta</taxon>
        <taxon>Tracheophyta</taxon>
        <taxon>Spermatophyta</taxon>
        <taxon>Magnoliopsida</taxon>
        <taxon>eudicotyledons</taxon>
        <taxon>Gunneridae</taxon>
        <taxon>Pentapetalae</taxon>
        <taxon>asterids</taxon>
        <taxon>lamiids</taxon>
        <taxon>Gentianales</taxon>
        <taxon>Rubiaceae</taxon>
        <taxon>Cinchonoideae</taxon>
        <taxon>Cinchoneae</taxon>
        <taxon>Cinchona</taxon>
    </lineage>
</organism>
<evidence type="ECO:0000259" key="3">
    <source>
        <dbReference type="PROSITE" id="PS50158"/>
    </source>
</evidence>
<dbReference type="EMBL" id="JBJUIK010000007">
    <property type="protein sequence ID" value="KAL3523869.1"/>
    <property type="molecule type" value="Genomic_DNA"/>
</dbReference>
<sequence>MREEESLEQALKAKVSLKEDKGETSQQEGGRGRSRGHGHGQGGRGRGSQDNNNNGERSFQPSRARERAKGRGRGYNLRTNERHDKSNIECYNCHKFGHYSWKCHSVLSNANSTTDTKTTISHDNRINGCNYNGCIIFCVTPGGDIDQECVEECYVRCPPRSIAAQPPIAELSRILDR</sequence>
<dbReference type="InterPro" id="IPR001878">
    <property type="entry name" value="Znf_CCHC"/>
</dbReference>
<keyword evidence="7" id="KW-1185">Reference proteome</keyword>
<keyword evidence="1" id="KW-0863">Zinc-finger</keyword>
<evidence type="ECO:0000256" key="2">
    <source>
        <dbReference type="SAM" id="MobiDB-lite"/>
    </source>
</evidence>
<evidence type="ECO:0000313" key="4">
    <source>
        <dbReference type="EMBL" id="KAL3523869.1"/>
    </source>
</evidence>
<dbReference type="AlphaFoldDB" id="A0ABD2ZZW7"/>
<dbReference type="PROSITE" id="PS50158">
    <property type="entry name" value="ZF_CCHC"/>
    <property type="match status" value="1"/>
</dbReference>
<keyword evidence="1" id="KW-0862">Zinc</keyword>
<feature type="domain" description="CCHC-type" evidence="3">
    <location>
        <begin position="90"/>
        <end position="103"/>
    </location>
</feature>
<reference evidence="6 7" key="1">
    <citation type="submission" date="2024-11" db="EMBL/GenBank/DDBJ databases">
        <title>A near-complete genome assembly of Cinchona calisaya.</title>
        <authorList>
            <person name="Lian D.C."/>
            <person name="Zhao X.W."/>
            <person name="Wei L."/>
        </authorList>
    </citation>
    <scope>NUCLEOTIDE SEQUENCE [LARGE SCALE GENOMIC DNA]</scope>
    <source>
        <tissue evidence="6">Nenye</tissue>
    </source>
</reference>
<evidence type="ECO:0000313" key="5">
    <source>
        <dbReference type="EMBL" id="KAL3523877.1"/>
    </source>
</evidence>